<gene>
    <name evidence="2" type="ORF">JMA_29700</name>
</gene>
<accession>A0A0B5AU90</accession>
<dbReference type="BioCyc" id="JESP1508404:G14D9-12251-MONOMER"/>
<evidence type="ECO:0000313" key="2">
    <source>
        <dbReference type="EMBL" id="AJD92287.1"/>
    </source>
</evidence>
<dbReference type="SMART" id="SM00914">
    <property type="entry name" value="IDEAL"/>
    <property type="match status" value="1"/>
</dbReference>
<reference evidence="2 3" key="1">
    <citation type="submission" date="2014-08" db="EMBL/GenBank/DDBJ databases">
        <title>Complete genome of a marine bacteria Jeotgalibacillus malaysiensis.</title>
        <authorList>
            <person name="Yaakop A.S."/>
            <person name="Chan K.-G."/>
            <person name="Goh K.M."/>
        </authorList>
    </citation>
    <scope>NUCLEOTIDE SEQUENCE [LARGE SCALE GENOMIC DNA]</scope>
    <source>
        <strain evidence="2 3">D5</strain>
    </source>
</reference>
<keyword evidence="3" id="KW-1185">Reference proteome</keyword>
<dbReference type="EMBL" id="CP009416">
    <property type="protein sequence ID" value="AJD92287.1"/>
    <property type="molecule type" value="Genomic_DNA"/>
</dbReference>
<dbReference type="InterPro" id="IPR014957">
    <property type="entry name" value="IDEAL_dom"/>
</dbReference>
<evidence type="ECO:0000313" key="3">
    <source>
        <dbReference type="Proteomes" id="UP000031449"/>
    </source>
</evidence>
<dbReference type="InterPro" id="IPR027393">
    <property type="entry name" value="Virus_scaffolding_prot_C"/>
</dbReference>
<evidence type="ECO:0000259" key="1">
    <source>
        <dbReference type="SMART" id="SM00914"/>
    </source>
</evidence>
<dbReference type="Gene3D" id="4.10.810.10">
    <property type="entry name" value="Virus Scaffolding Protein, Chain A"/>
    <property type="match status" value="1"/>
</dbReference>
<dbReference type="Pfam" id="PF08858">
    <property type="entry name" value="IDEAL"/>
    <property type="match status" value="1"/>
</dbReference>
<dbReference type="HOGENOM" id="CLU_1719897_0_0_9"/>
<dbReference type="KEGG" id="jeo:JMA_29700"/>
<sequence length="152" mass="18300">MLLTVKMMKPFYILQEGHELRLVFAYQYFSVMKDQEVYQFIPVESNEIRINLKTKQVENLTDIFVFQRGTRIFRIPLFQLMQISDLLDHLKSVSQFYVDQIKAQEEEQTMNEEIVQLEMQNLYRLIDKALTEGDRDMFMMLTDRLKLEEATQ</sequence>
<dbReference type="Proteomes" id="UP000031449">
    <property type="component" value="Chromosome"/>
</dbReference>
<organism evidence="2 3">
    <name type="scientific">Jeotgalibacillus malaysiensis</name>
    <dbReference type="NCBI Taxonomy" id="1508404"/>
    <lineage>
        <taxon>Bacteria</taxon>
        <taxon>Bacillati</taxon>
        <taxon>Bacillota</taxon>
        <taxon>Bacilli</taxon>
        <taxon>Bacillales</taxon>
        <taxon>Caryophanaceae</taxon>
        <taxon>Jeotgalibacillus</taxon>
    </lineage>
</organism>
<protein>
    <submittedName>
        <fullName evidence="2">Transcriptional regulator</fullName>
    </submittedName>
</protein>
<name>A0A0B5AU90_9BACL</name>
<feature type="domain" description="IDEAL" evidence="1">
    <location>
        <begin position="109"/>
        <end position="145"/>
    </location>
</feature>
<proteinExistence type="predicted"/>
<dbReference type="AlphaFoldDB" id="A0A0B5AU90"/>